<dbReference type="AlphaFoldDB" id="A0A9E6NV91"/>
<reference evidence="1 2" key="2">
    <citation type="journal article" date="2021" name="Microorganisms">
        <title>The Ever-Expanding Pseudomonas Genus: Description of 43 New Species and Partition of the Pseudomonas putida Group.</title>
        <authorList>
            <person name="Girard L."/>
            <person name="Lood C."/>
            <person name="Hofte M."/>
            <person name="Vandamme P."/>
            <person name="Rokni-Zadeh H."/>
            <person name="van Noort V."/>
            <person name="Lavigne R."/>
            <person name="De Mot R."/>
        </authorList>
    </citation>
    <scope>NUCLEOTIDE SEQUENCE [LARGE SCALE GENOMIC DNA]</scope>
    <source>
        <strain evidence="1 2">SWRI65</strain>
    </source>
</reference>
<dbReference type="KEGG" id="phv:HU739_013610"/>
<reference evidence="1 2" key="1">
    <citation type="journal article" date="2020" name="Microorganisms">
        <title>Reliable Identification of Environmental Pseudomonas Isolates Using the rpoD Gene.</title>
        <authorList>
            <consortium name="The Broad Institute Genome Sequencing Platform"/>
            <person name="Girard L."/>
            <person name="Lood C."/>
            <person name="Rokni-Zadeh H."/>
            <person name="van Noort V."/>
            <person name="Lavigne R."/>
            <person name="De Mot R."/>
        </authorList>
    </citation>
    <scope>NUCLEOTIDE SEQUENCE [LARGE SCALE GENOMIC DNA]</scope>
    <source>
        <strain evidence="1 2">SWRI65</strain>
    </source>
</reference>
<proteinExistence type="predicted"/>
<dbReference type="Proteomes" id="UP000631521">
    <property type="component" value="Chromosome"/>
</dbReference>
<sequence>MSANRTELEQVALACRNGLMSLVDAKGSTFNGFPSGACGVASDIVGRVVWETLQYEGEYVCGRHHPQMKSEASHAWFEVGDFIIDVTYDQFQATGLYGWVFDRNDGWHALFPSQERRKGFYAPSQWPAYPFDGYKAAQEEVKKIGLLSKPV</sequence>
<gene>
    <name evidence="1" type="ORF">HU739_013610</name>
</gene>
<accession>A0A9E6NV91</accession>
<keyword evidence="2" id="KW-1185">Reference proteome</keyword>
<name>A0A9E6NV91_9PSED</name>
<dbReference type="EMBL" id="CP077091">
    <property type="protein sequence ID" value="QXI14972.1"/>
    <property type="molecule type" value="Genomic_DNA"/>
</dbReference>
<dbReference type="RefSeq" id="WP_186547329.1">
    <property type="nucleotide sequence ID" value="NZ_CP077091.1"/>
</dbReference>
<organism evidence="1 2">
    <name type="scientific">Pseudomonas hamedanensis</name>
    <dbReference type="NCBI Taxonomy" id="2745504"/>
    <lineage>
        <taxon>Bacteria</taxon>
        <taxon>Pseudomonadati</taxon>
        <taxon>Pseudomonadota</taxon>
        <taxon>Gammaproteobacteria</taxon>
        <taxon>Pseudomonadales</taxon>
        <taxon>Pseudomonadaceae</taxon>
        <taxon>Pseudomonas</taxon>
    </lineage>
</organism>
<evidence type="ECO:0000313" key="2">
    <source>
        <dbReference type="Proteomes" id="UP000631521"/>
    </source>
</evidence>
<protein>
    <submittedName>
        <fullName evidence="1">Uncharacterized protein</fullName>
    </submittedName>
</protein>
<evidence type="ECO:0000313" key="1">
    <source>
        <dbReference type="EMBL" id="QXI14972.1"/>
    </source>
</evidence>